<dbReference type="KEGG" id="qsa:O6P43_025083"/>
<dbReference type="InterPro" id="IPR043151">
    <property type="entry name" value="BAH_sf"/>
</dbReference>
<dbReference type="InterPro" id="IPR023780">
    <property type="entry name" value="Chromo_domain"/>
</dbReference>
<evidence type="ECO:0000313" key="14">
    <source>
        <dbReference type="EMBL" id="KAJ7953371.1"/>
    </source>
</evidence>
<dbReference type="InterPro" id="IPR018117">
    <property type="entry name" value="C5_DNA_meth_AS"/>
</dbReference>
<comment type="catalytic activity">
    <reaction evidence="7 10">
        <text>a 2'-deoxycytidine in DNA + S-adenosyl-L-methionine = a 5-methyl-2'-deoxycytidine in DNA + S-adenosyl-L-homocysteine + H(+)</text>
        <dbReference type="Rhea" id="RHEA:13681"/>
        <dbReference type="Rhea" id="RHEA-COMP:11369"/>
        <dbReference type="Rhea" id="RHEA-COMP:11370"/>
        <dbReference type="ChEBI" id="CHEBI:15378"/>
        <dbReference type="ChEBI" id="CHEBI:57856"/>
        <dbReference type="ChEBI" id="CHEBI:59789"/>
        <dbReference type="ChEBI" id="CHEBI:85452"/>
        <dbReference type="ChEBI" id="CHEBI:85454"/>
        <dbReference type="EC" id="2.1.1.37"/>
    </reaction>
</comment>
<evidence type="ECO:0000256" key="10">
    <source>
        <dbReference type="RuleBase" id="RU000417"/>
    </source>
</evidence>
<evidence type="ECO:0000256" key="5">
    <source>
        <dbReference type="ARBA" id="ARBA00023125"/>
    </source>
</evidence>
<dbReference type="PROSITE" id="PS51679">
    <property type="entry name" value="SAM_MT_C5"/>
    <property type="match status" value="1"/>
</dbReference>
<evidence type="ECO:0000256" key="2">
    <source>
        <dbReference type="ARBA" id="ARBA00022603"/>
    </source>
</evidence>
<dbReference type="Gene3D" id="3.40.50.150">
    <property type="entry name" value="Vaccinia Virus protein VP39"/>
    <property type="match status" value="1"/>
</dbReference>
<evidence type="ECO:0000256" key="11">
    <source>
        <dbReference type="SAM" id="MobiDB-lite"/>
    </source>
</evidence>
<dbReference type="GO" id="GO:0044027">
    <property type="term" value="P:negative regulation of gene expression via chromosomal CpG island methylation"/>
    <property type="evidence" value="ECO:0007669"/>
    <property type="project" value="TreeGrafter"/>
</dbReference>
<dbReference type="InterPro" id="IPR000953">
    <property type="entry name" value="Chromo/chromo_shadow_dom"/>
</dbReference>
<dbReference type="GO" id="GO:0032259">
    <property type="term" value="P:methylation"/>
    <property type="evidence" value="ECO:0007669"/>
    <property type="project" value="UniProtKB-KW"/>
</dbReference>
<keyword evidence="6" id="KW-0539">Nucleus</keyword>
<evidence type="ECO:0000256" key="9">
    <source>
        <dbReference type="RuleBase" id="RU000416"/>
    </source>
</evidence>
<comment type="caution">
    <text evidence="14">The sequence shown here is derived from an EMBL/GenBank/DDBJ whole genome shotgun (WGS) entry which is preliminary data.</text>
</comment>
<feature type="compositionally biased region" description="Polar residues" evidence="11">
    <location>
        <begin position="835"/>
        <end position="849"/>
    </location>
</feature>
<dbReference type="InterPro" id="IPR029063">
    <property type="entry name" value="SAM-dependent_MTases_sf"/>
</dbReference>
<proteinExistence type="inferred from homology"/>
<evidence type="ECO:0000256" key="3">
    <source>
        <dbReference type="ARBA" id="ARBA00022679"/>
    </source>
</evidence>
<feature type="region of interest" description="Disordered" evidence="11">
    <location>
        <begin position="24"/>
        <end position="45"/>
    </location>
</feature>
<keyword evidence="2 8" id="KW-0489">Methyltransferase</keyword>
<dbReference type="SUPFAM" id="SSF54160">
    <property type="entry name" value="Chromo domain-like"/>
    <property type="match status" value="1"/>
</dbReference>
<dbReference type="PANTHER" id="PTHR10629:SF34">
    <property type="entry name" value="DNA (CYTOSINE-5)-METHYLTRANSFERASE CMT2"/>
    <property type="match status" value="1"/>
</dbReference>
<feature type="compositionally biased region" description="Polar residues" evidence="11">
    <location>
        <begin position="432"/>
        <end position="443"/>
    </location>
</feature>
<dbReference type="InterPro" id="IPR001525">
    <property type="entry name" value="C5_MeTfrase"/>
</dbReference>
<reference evidence="14" key="1">
    <citation type="journal article" date="2023" name="Science">
        <title>Elucidation of the pathway for biosynthesis of saponin adjuvants from the soapbark tree.</title>
        <authorList>
            <person name="Reed J."/>
            <person name="Orme A."/>
            <person name="El-Demerdash A."/>
            <person name="Owen C."/>
            <person name="Martin L.B.B."/>
            <person name="Misra R.C."/>
            <person name="Kikuchi S."/>
            <person name="Rejzek M."/>
            <person name="Martin A.C."/>
            <person name="Harkess A."/>
            <person name="Leebens-Mack J."/>
            <person name="Louveau T."/>
            <person name="Stephenson M.J."/>
            <person name="Osbourn A."/>
        </authorList>
    </citation>
    <scope>NUCLEOTIDE SEQUENCE</scope>
    <source>
        <strain evidence="14">S10</strain>
    </source>
</reference>
<dbReference type="PRINTS" id="PR00105">
    <property type="entry name" value="C5METTRFRASE"/>
</dbReference>
<dbReference type="InterPro" id="IPR016197">
    <property type="entry name" value="Chromo-like_dom_sf"/>
</dbReference>
<dbReference type="GO" id="GO:0003886">
    <property type="term" value="F:DNA (cytosine-5-)-methyltransferase activity"/>
    <property type="evidence" value="ECO:0007669"/>
    <property type="project" value="UniProtKB-EC"/>
</dbReference>
<dbReference type="SUPFAM" id="SSF53335">
    <property type="entry name" value="S-adenosyl-L-methionine-dependent methyltransferases"/>
    <property type="match status" value="1"/>
</dbReference>
<evidence type="ECO:0000313" key="15">
    <source>
        <dbReference type="Proteomes" id="UP001163823"/>
    </source>
</evidence>
<dbReference type="CDD" id="cd18635">
    <property type="entry name" value="CD_CMT3_like"/>
    <property type="match status" value="1"/>
</dbReference>
<dbReference type="EC" id="2.1.1.37" evidence="10"/>
<dbReference type="PANTHER" id="PTHR10629">
    <property type="entry name" value="CYTOSINE-SPECIFIC METHYLTRANSFERASE"/>
    <property type="match status" value="1"/>
</dbReference>
<keyword evidence="15" id="KW-1185">Reference proteome</keyword>
<evidence type="ECO:0000256" key="6">
    <source>
        <dbReference type="ARBA" id="ARBA00023242"/>
    </source>
</evidence>
<dbReference type="Gene3D" id="2.30.30.490">
    <property type="match status" value="1"/>
</dbReference>
<feature type="region of interest" description="Disordered" evidence="11">
    <location>
        <begin position="495"/>
        <end position="529"/>
    </location>
</feature>
<dbReference type="Pfam" id="PF01426">
    <property type="entry name" value="BAH"/>
    <property type="match status" value="1"/>
</dbReference>
<dbReference type="NCBIfam" id="TIGR00675">
    <property type="entry name" value="dcm"/>
    <property type="match status" value="1"/>
</dbReference>
<evidence type="ECO:0000259" key="13">
    <source>
        <dbReference type="PROSITE" id="PS51038"/>
    </source>
</evidence>
<dbReference type="InterPro" id="IPR001025">
    <property type="entry name" value="BAH_dom"/>
</dbReference>
<dbReference type="PROSITE" id="PS00094">
    <property type="entry name" value="C5_MTASE_1"/>
    <property type="match status" value="1"/>
</dbReference>
<dbReference type="EMBL" id="JARAOO010000010">
    <property type="protein sequence ID" value="KAJ7953371.1"/>
    <property type="molecule type" value="Genomic_DNA"/>
</dbReference>
<dbReference type="SMART" id="SM00439">
    <property type="entry name" value="BAH"/>
    <property type="match status" value="1"/>
</dbReference>
<accession>A0AAD7L9R8</accession>
<comment type="subcellular location">
    <subcellularLocation>
        <location evidence="1">Nucleus</location>
    </subcellularLocation>
</comment>
<dbReference type="PROSITE" id="PS51038">
    <property type="entry name" value="BAH"/>
    <property type="match status" value="1"/>
</dbReference>
<dbReference type="GO" id="GO:0003682">
    <property type="term" value="F:chromatin binding"/>
    <property type="evidence" value="ECO:0007669"/>
    <property type="project" value="InterPro"/>
</dbReference>
<dbReference type="GO" id="GO:0003677">
    <property type="term" value="F:DNA binding"/>
    <property type="evidence" value="ECO:0007669"/>
    <property type="project" value="UniProtKB-KW"/>
</dbReference>
<feature type="region of interest" description="Disordered" evidence="11">
    <location>
        <begin position="409"/>
        <end position="445"/>
    </location>
</feature>
<dbReference type="Proteomes" id="UP001163823">
    <property type="component" value="Chromosome 10"/>
</dbReference>
<evidence type="ECO:0000259" key="12">
    <source>
        <dbReference type="PROSITE" id="PS50013"/>
    </source>
</evidence>
<feature type="domain" description="Chromo" evidence="12">
    <location>
        <begin position="859"/>
        <end position="924"/>
    </location>
</feature>
<gene>
    <name evidence="14" type="ORF">O6P43_025083</name>
</gene>
<feature type="domain" description="BAH" evidence="13">
    <location>
        <begin position="594"/>
        <end position="710"/>
    </location>
</feature>
<keyword evidence="3 8" id="KW-0808">Transferase</keyword>
<keyword evidence="5" id="KW-0238">DNA-binding</keyword>
<evidence type="ECO:0000256" key="8">
    <source>
        <dbReference type="PROSITE-ProRule" id="PRU01016"/>
    </source>
</evidence>
<evidence type="ECO:0000256" key="1">
    <source>
        <dbReference type="ARBA" id="ARBA00004123"/>
    </source>
</evidence>
<feature type="compositionally biased region" description="Polar residues" evidence="11">
    <location>
        <begin position="409"/>
        <end position="425"/>
    </location>
</feature>
<feature type="region of interest" description="Disordered" evidence="11">
    <location>
        <begin position="831"/>
        <end position="854"/>
    </location>
</feature>
<feature type="active site" evidence="8">
    <location>
        <position position="937"/>
    </location>
</feature>
<comment type="similarity">
    <text evidence="8 9">Belongs to the class I-like SAM-binding methyltransferase superfamily. C5-methyltransferase family.</text>
</comment>
<feature type="compositionally biased region" description="Polar residues" evidence="11">
    <location>
        <begin position="503"/>
        <end position="514"/>
    </location>
</feature>
<dbReference type="SMART" id="SM00298">
    <property type="entry name" value="CHROMO"/>
    <property type="match status" value="1"/>
</dbReference>
<evidence type="ECO:0000256" key="7">
    <source>
        <dbReference type="ARBA" id="ARBA00047422"/>
    </source>
</evidence>
<dbReference type="InterPro" id="IPR050390">
    <property type="entry name" value="C5-Methyltransferase"/>
</dbReference>
<dbReference type="Pfam" id="PF00145">
    <property type="entry name" value="DNA_methylase"/>
    <property type="match status" value="1"/>
</dbReference>
<organism evidence="14 15">
    <name type="scientific">Quillaja saponaria</name>
    <name type="common">Soap bark tree</name>
    <dbReference type="NCBI Taxonomy" id="32244"/>
    <lineage>
        <taxon>Eukaryota</taxon>
        <taxon>Viridiplantae</taxon>
        <taxon>Streptophyta</taxon>
        <taxon>Embryophyta</taxon>
        <taxon>Tracheophyta</taxon>
        <taxon>Spermatophyta</taxon>
        <taxon>Magnoliopsida</taxon>
        <taxon>eudicotyledons</taxon>
        <taxon>Gunneridae</taxon>
        <taxon>Pentapetalae</taxon>
        <taxon>rosids</taxon>
        <taxon>fabids</taxon>
        <taxon>Fabales</taxon>
        <taxon>Quillajaceae</taxon>
        <taxon>Quillaja</taxon>
    </lineage>
</organism>
<keyword evidence="4 8" id="KW-0949">S-adenosyl-L-methionine</keyword>
<dbReference type="Gene3D" id="3.90.120.10">
    <property type="entry name" value="DNA Methylase, subunit A, domain 2"/>
    <property type="match status" value="1"/>
</dbReference>
<dbReference type="FunFam" id="3.90.120.10:FF:000003">
    <property type="entry name" value="DNA (cytosine-5)-methyltransferase 1"/>
    <property type="match status" value="1"/>
</dbReference>
<protein>
    <recommendedName>
        <fullName evidence="10">Cytosine-specific methyltransferase</fullName>
        <ecNumber evidence="10">2.1.1.37</ecNumber>
    </recommendedName>
</protein>
<dbReference type="PROSITE" id="PS50013">
    <property type="entry name" value="CHROMO_2"/>
    <property type="match status" value="1"/>
</dbReference>
<sequence length="1330" mass="150419">MTPLKLPETVKIKPLRVSGTGLISSKNFSSKMRPPRKSHSFSKAKSNSLSLTLSKNVAEDQPVPLKIFHPPFSASICLRRSPRFTAALKLGATGSKFKMWEEKRLKRSMKLARLMHAQGLRRSPRLKSGLLENLGDNNADPGSGTFTNKSGTNKVKICLDQLNLRTSGGKSLRRSPRFSTAKLRAENGKTGSRIVKGKRCSPELLLNGDSEDKESVLNVKSQEEKCFRRSPQLTTSQSEAKQACLQAPLRNGDGEDNETVKCLEEKCFRRSPRLTSTQSEYKRVCLRASFGKMSRSPEKSSFGVELSETSNLSTDVKLYNHSLNKDVHKGMLFIDCHSEVTVEKHLRRSPRLITTSADGNKQIGRKFDVKVLNGMPTRRSPRLSSSTENKNGKVIYQKKENLKVVYQESESSKITQTSTELSNSSMEKHSKNTMSSSGKSTPGNLEEKCFVQSPEKTTSESGVEYCRVNSDYLSVLESDDKCFRQFPETITSQSGVEYHKANSDYTSFPNSEEQSPPKKFKSPAPSTNKNENKKCVSFFLGDPIPNDEARERWGWRYEMKNKLFKGQNFTVNDDEDEIILNVECHYAQAKIENWVLNLGDCAYIKGEGYKKHVGRVIELFRTTNGEDYFRVQWFYRVEDTVIKEAGDFHDKRRLFYSTIMNDNLLDCILAKVKVTQITPRVGLKLNSIPPSNFYYDMEYCVDYSTFRSLETDKSTKGCKLSSPSDIKNITLGDTASVQTTSSESYKAELALLDLYSGCGGMSTGLCLGARVSSVDIVTRWALDSNKSACESLKLNHPDTHVRNESAEDFLELLKEWEKLCKRYRVDDAEKKHQLRSNTSKGVRSSVNSYSDDEGSTGEYEVSRIIDICFGDPNENGKSGINFKVHWKGYSASEDTWEPIEGLSNCQESIQDFVRKGMKSKMLPTPGDVDVICGGPPCQGISGYNRYRNIESPLDDERNRQIIIFMDIVKFLMPKYVLMENVVDILRLDNASLGRYALSRLVHMHYQARLGTIAAGCYGLPQFRLRVFLWGAHPGEILPQFPLPTHDVVVRYWPPLQFERNTVAYDEDQPRELEKAIILQDAISDLPAVENDETREEMSYQKSPETEFQRYIRSTEDEMIGSTSKESKGKGPSLYDHQSYLLSEDDYLRVCQIPKKKGANFRDLPGVVVGADNVVRRDPRENQLLPSWKAIVMDKNVASFPTCQKVPDYAFTFEQGRSKRPFARLWWDETVPTVLTFPSCHNQAILHPEQDRILTVRECARLQGFPDYYRFCGTVKSRYCQIGNAVAVPVARALGYSLGLAYRKLSGNEPLMTLPPKFSLSNYLQLADTLS</sequence>
<name>A0AAD7L9R8_QUISA</name>
<evidence type="ECO:0000256" key="4">
    <source>
        <dbReference type="ARBA" id="ARBA00022691"/>
    </source>
</evidence>
<feature type="compositionally biased region" description="Basic residues" evidence="11">
    <location>
        <begin position="33"/>
        <end position="42"/>
    </location>
</feature>
<dbReference type="Pfam" id="PF00385">
    <property type="entry name" value="Chromo"/>
    <property type="match status" value="1"/>
</dbReference>
<dbReference type="GO" id="GO:0005634">
    <property type="term" value="C:nucleus"/>
    <property type="evidence" value="ECO:0007669"/>
    <property type="project" value="UniProtKB-SubCell"/>
</dbReference>